<evidence type="ECO:0000313" key="1">
    <source>
        <dbReference type="EMBL" id="KAL0132883.1"/>
    </source>
</evidence>
<dbReference type="Proteomes" id="UP001430953">
    <property type="component" value="Unassembled WGS sequence"/>
</dbReference>
<protein>
    <submittedName>
        <fullName evidence="1">Uncharacterized protein</fullName>
    </submittedName>
</protein>
<dbReference type="EMBL" id="JADYXP020000001">
    <property type="protein sequence ID" value="KAL0132883.1"/>
    <property type="molecule type" value="Genomic_DNA"/>
</dbReference>
<comment type="caution">
    <text evidence="1">The sequence shown here is derived from an EMBL/GenBank/DDBJ whole genome shotgun (WGS) entry which is preliminary data.</text>
</comment>
<organism evidence="1 2">
    <name type="scientific">Cardiocondyla obscurior</name>
    <dbReference type="NCBI Taxonomy" id="286306"/>
    <lineage>
        <taxon>Eukaryota</taxon>
        <taxon>Metazoa</taxon>
        <taxon>Ecdysozoa</taxon>
        <taxon>Arthropoda</taxon>
        <taxon>Hexapoda</taxon>
        <taxon>Insecta</taxon>
        <taxon>Pterygota</taxon>
        <taxon>Neoptera</taxon>
        <taxon>Endopterygota</taxon>
        <taxon>Hymenoptera</taxon>
        <taxon>Apocrita</taxon>
        <taxon>Aculeata</taxon>
        <taxon>Formicoidea</taxon>
        <taxon>Formicidae</taxon>
        <taxon>Myrmicinae</taxon>
        <taxon>Cardiocondyla</taxon>
    </lineage>
</organism>
<reference evidence="1 2" key="1">
    <citation type="submission" date="2023-03" db="EMBL/GenBank/DDBJ databases">
        <title>High recombination rates correlate with genetic variation in Cardiocondyla obscurior ants.</title>
        <authorList>
            <person name="Errbii M."/>
        </authorList>
    </citation>
    <scope>NUCLEOTIDE SEQUENCE [LARGE SCALE GENOMIC DNA]</scope>
    <source>
        <strain evidence="1">Alpha-2009</strain>
        <tissue evidence="1">Whole body</tissue>
    </source>
</reference>
<dbReference type="AlphaFoldDB" id="A0AAW2H0D3"/>
<evidence type="ECO:0000313" key="2">
    <source>
        <dbReference type="Proteomes" id="UP001430953"/>
    </source>
</evidence>
<gene>
    <name evidence="1" type="ORF">PUN28_000543</name>
</gene>
<name>A0AAW2H0D3_9HYME</name>
<keyword evidence="2" id="KW-1185">Reference proteome</keyword>
<accession>A0AAW2H0D3</accession>
<sequence>MKKKEKNCERVAYCRHQKDQRHLVNPVDTEETRKALNFLEYNVHPWSPVENFWRATLAERKSILAEGGIYNYFKKFPALRIQEGYRLLVDDFTREFHGKENNLFSNIALAKEKIIKLAKLKLAKLSDKNLKINYTLILESAEGENPFRNDALILLLPLITPSPGRSASNTGKKTDTKKKLMKPTNIEIRDDFVKLLDDDTHIQEVVALRKEALQSAGETFQPSVFATGEWKAIKFAWVVVDETYYKFTSLPH</sequence>
<proteinExistence type="predicted"/>